<evidence type="ECO:0000313" key="2">
    <source>
        <dbReference type="EMBL" id="GHP06554.1"/>
    </source>
</evidence>
<dbReference type="OrthoDB" id="417952at2759"/>
<reference evidence="2" key="1">
    <citation type="submission" date="2020-10" db="EMBL/GenBank/DDBJ databases">
        <title>Unveiling of a novel bifunctional photoreceptor, Dualchrome1, isolated from a cosmopolitan green alga.</title>
        <authorList>
            <person name="Suzuki S."/>
            <person name="Kawachi M."/>
        </authorList>
    </citation>
    <scope>NUCLEOTIDE SEQUENCE</scope>
    <source>
        <strain evidence="2">NIES 2893</strain>
    </source>
</reference>
<proteinExistence type="predicted"/>
<name>A0A830HHF9_9CHLO</name>
<dbReference type="EMBL" id="BNJQ01000013">
    <property type="protein sequence ID" value="GHP06554.1"/>
    <property type="molecule type" value="Genomic_DNA"/>
</dbReference>
<sequence length="441" mass="48172">MPLPVVISRGGVSGGFGGSGSGGSGRPVFPSGFTGGRTHCHHVGVPRAFGSSGRWNPASQLASAAHGVIGTAPAPTAPLQVQARWRCLKRDDNNLLMSGSSNLYDPNELVGSSHVVARIPRRNRSTHGWRALAASTANPPSKTQESSSPTIRQPAGATPKGPTAPGGGFFYALDFDGVICDSEPETSASAWMACAKFWPDVFDNDAARERKEELMIKMARVRPVVETGYENMLLLRLLLEGTPVEDILDYWSVLLPETMKSWELERGDMVDFFGAERTAWMEGQPDQWLDINRVYEDVDKALAPVSGLPHCYVVTTKPQNLTIKLLKHKAMCSFPDDRVISTTVSGIPKSDILRELQQLPEAAGRTKVFVEDKLSTLLKVADVGEELDDWQLYLVEHGYVTKRDVEVAKRHPRIDVISKNEFIKLLKGEIPTPTATTTTAI</sequence>
<keyword evidence="3" id="KW-1185">Reference proteome</keyword>
<gene>
    <name evidence="2" type="ORF">PPROV_000529900</name>
</gene>
<comment type="caution">
    <text evidence="2">The sequence shown here is derived from an EMBL/GenBank/DDBJ whole genome shotgun (WGS) entry which is preliminary data.</text>
</comment>
<feature type="region of interest" description="Disordered" evidence="1">
    <location>
        <begin position="126"/>
        <end position="160"/>
    </location>
</feature>
<evidence type="ECO:0000313" key="3">
    <source>
        <dbReference type="Proteomes" id="UP000660262"/>
    </source>
</evidence>
<accession>A0A830HHF9</accession>
<dbReference type="SUPFAM" id="SSF56784">
    <property type="entry name" value="HAD-like"/>
    <property type="match status" value="1"/>
</dbReference>
<feature type="compositionally biased region" description="Polar residues" evidence="1">
    <location>
        <begin position="135"/>
        <end position="151"/>
    </location>
</feature>
<dbReference type="AlphaFoldDB" id="A0A830HHF9"/>
<organism evidence="2 3">
    <name type="scientific">Pycnococcus provasolii</name>
    <dbReference type="NCBI Taxonomy" id="41880"/>
    <lineage>
        <taxon>Eukaryota</taxon>
        <taxon>Viridiplantae</taxon>
        <taxon>Chlorophyta</taxon>
        <taxon>Pseudoscourfieldiophyceae</taxon>
        <taxon>Pseudoscourfieldiales</taxon>
        <taxon>Pycnococcaceae</taxon>
        <taxon>Pycnococcus</taxon>
    </lineage>
</organism>
<evidence type="ECO:0000256" key="1">
    <source>
        <dbReference type="SAM" id="MobiDB-lite"/>
    </source>
</evidence>
<dbReference type="Proteomes" id="UP000660262">
    <property type="component" value="Unassembled WGS sequence"/>
</dbReference>
<protein>
    <submittedName>
        <fullName evidence="2">Uncharacterized protein</fullName>
    </submittedName>
</protein>
<dbReference type="InterPro" id="IPR036412">
    <property type="entry name" value="HAD-like_sf"/>
</dbReference>